<dbReference type="KEGG" id="maqe:RJ40_08010"/>
<dbReference type="EMBL" id="CP036172">
    <property type="protein sequence ID" value="QSZ67454.1"/>
    <property type="molecule type" value="Genomic_DNA"/>
</dbReference>
<keyword evidence="1" id="KW-0812">Transmembrane</keyword>
<organism evidence="2 3">
    <name type="scientific">Methanofollis aquaemaris</name>
    <dbReference type="NCBI Taxonomy" id="126734"/>
    <lineage>
        <taxon>Archaea</taxon>
        <taxon>Methanobacteriati</taxon>
        <taxon>Methanobacteriota</taxon>
        <taxon>Stenosarchaea group</taxon>
        <taxon>Methanomicrobia</taxon>
        <taxon>Methanomicrobiales</taxon>
        <taxon>Methanomicrobiaceae</taxon>
        <taxon>Methanofollis</taxon>
    </lineage>
</organism>
<evidence type="ECO:0000256" key="1">
    <source>
        <dbReference type="SAM" id="Phobius"/>
    </source>
</evidence>
<gene>
    <name evidence="2" type="ORF">RJ40_08010</name>
</gene>
<reference evidence="2" key="2">
    <citation type="submission" date="2019-02" db="EMBL/GenBank/DDBJ databases">
        <authorList>
            <person name="Chen S.-C."/>
            <person name="Chien H.-H."/>
            <person name="Lai M.-C."/>
        </authorList>
    </citation>
    <scope>NUCLEOTIDE SEQUENCE</scope>
    <source>
        <strain evidence="2">N2F9704</strain>
    </source>
</reference>
<keyword evidence="1" id="KW-0472">Membrane</keyword>
<keyword evidence="3" id="KW-1185">Reference proteome</keyword>
<protein>
    <submittedName>
        <fullName evidence="2">Uncharacterized protein</fullName>
    </submittedName>
</protein>
<keyword evidence="1" id="KW-1133">Transmembrane helix</keyword>
<dbReference type="Proteomes" id="UP001042704">
    <property type="component" value="Chromosome"/>
</dbReference>
<dbReference type="RefSeq" id="WP_265580343.1">
    <property type="nucleotide sequence ID" value="NZ_CP036172.1"/>
</dbReference>
<dbReference type="Pfam" id="PF24368">
    <property type="entry name" value="DUF7524"/>
    <property type="match status" value="1"/>
</dbReference>
<feature type="transmembrane region" description="Helical" evidence="1">
    <location>
        <begin position="126"/>
        <end position="145"/>
    </location>
</feature>
<name>A0A8A3S717_9EURY</name>
<dbReference type="AlphaFoldDB" id="A0A8A3S717"/>
<dbReference type="InterPro" id="IPR055946">
    <property type="entry name" value="DUF7524"/>
</dbReference>
<evidence type="ECO:0000313" key="2">
    <source>
        <dbReference type="EMBL" id="QSZ67454.1"/>
    </source>
</evidence>
<sequence length="172" mass="19024">MDVPCEIRLNRYRINSIDLPESVEVGPGDTLVLKLFNEGSPLHLTISAPDAARFTDFVHENIFLEEDAEIQVYLRNDVFPGTFTLQVITGYGANRSDLLVYVRDLPVPKEEKSVVVQQEPQAPPKLPVVPFAIVTVAVLLFIIYVGTGLTAFEASAFLLLIAGVLAAWFLRP</sequence>
<feature type="transmembrane region" description="Helical" evidence="1">
    <location>
        <begin position="151"/>
        <end position="170"/>
    </location>
</feature>
<proteinExistence type="predicted"/>
<dbReference type="GeneID" id="76424298"/>
<reference evidence="2" key="1">
    <citation type="journal article" date="2001" name="Int. J. Syst. Evol. Microbiol.">
        <title>Methanofollis aquaemaris sp. nov., a methanogen isolated from an aquaculture fish pond.</title>
        <authorList>
            <person name="Lai M.C."/>
            <person name="Chen S.C."/>
        </authorList>
    </citation>
    <scope>NUCLEOTIDE SEQUENCE</scope>
    <source>
        <strain evidence="2">N2F9704</strain>
    </source>
</reference>
<accession>A0A8A3S717</accession>
<evidence type="ECO:0000313" key="3">
    <source>
        <dbReference type="Proteomes" id="UP001042704"/>
    </source>
</evidence>